<accession>A0ABP8VQE3</accession>
<evidence type="ECO:0000256" key="1">
    <source>
        <dbReference type="SAM" id="Phobius"/>
    </source>
</evidence>
<evidence type="ECO:0000313" key="3">
    <source>
        <dbReference type="Proteomes" id="UP001500621"/>
    </source>
</evidence>
<feature type="transmembrane region" description="Helical" evidence="1">
    <location>
        <begin position="90"/>
        <end position="114"/>
    </location>
</feature>
<feature type="transmembrane region" description="Helical" evidence="1">
    <location>
        <begin position="20"/>
        <end position="43"/>
    </location>
</feature>
<comment type="caution">
    <text evidence="2">The sequence shown here is derived from an EMBL/GenBank/DDBJ whole genome shotgun (WGS) entry which is preliminary data.</text>
</comment>
<keyword evidence="1" id="KW-0812">Transmembrane</keyword>
<keyword evidence="3" id="KW-1185">Reference proteome</keyword>
<evidence type="ECO:0000313" key="2">
    <source>
        <dbReference type="EMBL" id="GAA4668919.1"/>
    </source>
</evidence>
<name>A0ABP8VQE3_9ACTN</name>
<sequence length="184" mass="18746">MSRRPAAPPTDDGARLPRHWGVIVVAVALLAVGLVVVGLLVLAPAWSDLLVAAAGDDAPRVVLLAHLWGALTLVWAGALVPALPRYGRAAWGLAAVAAGWGAPLAVFVHGGRGASSPPDLFDRLLSANGVDEAMLTPSLLVLAAVPLAAVALAHARSRRSVAVVLAWYLGAWGASAAFAVSRVT</sequence>
<protein>
    <submittedName>
        <fullName evidence="2">Uncharacterized protein</fullName>
    </submittedName>
</protein>
<keyword evidence="1" id="KW-1133">Transmembrane helix</keyword>
<feature type="transmembrane region" description="Helical" evidence="1">
    <location>
        <begin position="63"/>
        <end position="83"/>
    </location>
</feature>
<feature type="transmembrane region" description="Helical" evidence="1">
    <location>
        <begin position="134"/>
        <end position="153"/>
    </location>
</feature>
<dbReference type="Proteomes" id="UP001500621">
    <property type="component" value="Unassembled WGS sequence"/>
</dbReference>
<proteinExistence type="predicted"/>
<gene>
    <name evidence="2" type="ORF">GCM10023226_01310</name>
</gene>
<feature type="transmembrane region" description="Helical" evidence="1">
    <location>
        <begin position="160"/>
        <end position="180"/>
    </location>
</feature>
<reference evidence="3" key="1">
    <citation type="journal article" date="2019" name="Int. J. Syst. Evol. Microbiol.">
        <title>The Global Catalogue of Microorganisms (GCM) 10K type strain sequencing project: providing services to taxonomists for standard genome sequencing and annotation.</title>
        <authorList>
            <consortium name="The Broad Institute Genomics Platform"/>
            <consortium name="The Broad Institute Genome Sequencing Center for Infectious Disease"/>
            <person name="Wu L."/>
            <person name="Ma J."/>
        </authorList>
    </citation>
    <scope>NUCLEOTIDE SEQUENCE [LARGE SCALE GENOMIC DNA]</scope>
    <source>
        <strain evidence="3">JCM 18127</strain>
    </source>
</reference>
<organism evidence="2 3">
    <name type="scientific">Nocardioides nanhaiensis</name>
    <dbReference type="NCBI Taxonomy" id="1476871"/>
    <lineage>
        <taxon>Bacteria</taxon>
        <taxon>Bacillati</taxon>
        <taxon>Actinomycetota</taxon>
        <taxon>Actinomycetes</taxon>
        <taxon>Propionibacteriales</taxon>
        <taxon>Nocardioidaceae</taxon>
        <taxon>Nocardioides</taxon>
    </lineage>
</organism>
<keyword evidence="1" id="KW-0472">Membrane</keyword>
<dbReference type="EMBL" id="BAABIM010000001">
    <property type="protein sequence ID" value="GAA4668919.1"/>
    <property type="molecule type" value="Genomic_DNA"/>
</dbReference>
<dbReference type="RefSeq" id="WP_345262110.1">
    <property type="nucleotide sequence ID" value="NZ_BAABIM010000001.1"/>
</dbReference>